<keyword evidence="2" id="KW-1185">Reference proteome</keyword>
<dbReference type="AlphaFoldDB" id="A0A151IVK8"/>
<sequence>MSYFGNFQDFVMSFTNYLSIQCLVQGNITKDHTINVIQSFITQIICRPLSNTKQFIRVAVRTHINSVVTNYYQVGVATIELSVLIELILVSI</sequence>
<evidence type="ECO:0000313" key="1">
    <source>
        <dbReference type="EMBL" id="KYN11753.1"/>
    </source>
</evidence>
<dbReference type="EMBL" id="KQ980895">
    <property type="protein sequence ID" value="KYN11753.1"/>
    <property type="molecule type" value="Genomic_DNA"/>
</dbReference>
<evidence type="ECO:0000313" key="2">
    <source>
        <dbReference type="Proteomes" id="UP000078492"/>
    </source>
</evidence>
<dbReference type="STRING" id="471704.A0A151IVK8"/>
<organism evidence="1 2">
    <name type="scientific">Trachymyrmex cornetzi</name>
    <dbReference type="NCBI Taxonomy" id="471704"/>
    <lineage>
        <taxon>Eukaryota</taxon>
        <taxon>Metazoa</taxon>
        <taxon>Ecdysozoa</taxon>
        <taxon>Arthropoda</taxon>
        <taxon>Hexapoda</taxon>
        <taxon>Insecta</taxon>
        <taxon>Pterygota</taxon>
        <taxon>Neoptera</taxon>
        <taxon>Endopterygota</taxon>
        <taxon>Hymenoptera</taxon>
        <taxon>Apocrita</taxon>
        <taxon>Aculeata</taxon>
        <taxon>Formicoidea</taxon>
        <taxon>Formicidae</taxon>
        <taxon>Myrmicinae</taxon>
        <taxon>Trachymyrmex</taxon>
    </lineage>
</organism>
<accession>A0A151IVK8</accession>
<proteinExistence type="predicted"/>
<dbReference type="Proteomes" id="UP000078492">
    <property type="component" value="Unassembled WGS sequence"/>
</dbReference>
<protein>
    <submittedName>
        <fullName evidence="1">Uncharacterized protein</fullName>
    </submittedName>
</protein>
<name>A0A151IVK8_9HYME</name>
<reference evidence="1 2" key="1">
    <citation type="submission" date="2015-09" db="EMBL/GenBank/DDBJ databases">
        <title>Trachymyrmex cornetzi WGS genome.</title>
        <authorList>
            <person name="Nygaard S."/>
            <person name="Hu H."/>
            <person name="Boomsma J."/>
            <person name="Zhang G."/>
        </authorList>
    </citation>
    <scope>NUCLEOTIDE SEQUENCE [LARGE SCALE GENOMIC DNA]</scope>
    <source>
        <strain evidence="1">Tcor2-1</strain>
        <tissue evidence="1">Whole body</tissue>
    </source>
</reference>
<dbReference type="Gene3D" id="3.30.830.10">
    <property type="entry name" value="Metalloenzyme, LuxS/M16 peptidase-like"/>
    <property type="match status" value="2"/>
</dbReference>
<gene>
    <name evidence="1" type="ORF">ALC57_16087</name>
</gene>